<dbReference type="InterPro" id="IPR052592">
    <property type="entry name" value="LRR-RLK"/>
</dbReference>
<dbReference type="InterPro" id="IPR032675">
    <property type="entry name" value="LRR_dom_sf"/>
</dbReference>
<dbReference type="Gene3D" id="3.80.10.10">
    <property type="entry name" value="Ribonuclease Inhibitor"/>
    <property type="match status" value="1"/>
</dbReference>
<name>A0A9N7MYS8_STRHE</name>
<dbReference type="AlphaFoldDB" id="A0A9N7MYS8"/>
<keyword evidence="7" id="KW-0418">Kinase</keyword>
<accession>A0A9N7MYS8</accession>
<evidence type="ECO:0000256" key="6">
    <source>
        <dbReference type="ARBA" id="ARBA00023180"/>
    </source>
</evidence>
<dbReference type="PANTHER" id="PTHR48054:SF82">
    <property type="entry name" value="LRR RECEPTOR-LIKE SERINE_THREONINE-PROTEIN KINASE FLS2"/>
    <property type="match status" value="1"/>
</dbReference>
<evidence type="ECO:0000313" key="8">
    <source>
        <dbReference type="Proteomes" id="UP001153555"/>
    </source>
</evidence>
<evidence type="ECO:0000256" key="2">
    <source>
        <dbReference type="ARBA" id="ARBA00022614"/>
    </source>
</evidence>
<dbReference type="FunFam" id="3.80.10.10:FF:000041">
    <property type="entry name" value="LRR receptor-like serine/threonine-protein kinase ERECTA"/>
    <property type="match status" value="1"/>
</dbReference>
<evidence type="ECO:0000256" key="3">
    <source>
        <dbReference type="ARBA" id="ARBA00022729"/>
    </source>
</evidence>
<evidence type="ECO:0000313" key="7">
    <source>
        <dbReference type="EMBL" id="CAA0818287.1"/>
    </source>
</evidence>
<keyword evidence="8" id="KW-1185">Reference proteome</keyword>
<keyword evidence="2" id="KW-0433">Leucine-rich repeat</keyword>
<keyword evidence="6" id="KW-0325">Glycoprotein</keyword>
<evidence type="ECO:0000256" key="1">
    <source>
        <dbReference type="ARBA" id="ARBA00004370"/>
    </source>
</evidence>
<proteinExistence type="predicted"/>
<keyword evidence="7" id="KW-0808">Transferase</keyword>
<dbReference type="EMBL" id="CACSLK010016925">
    <property type="protein sequence ID" value="CAA0818287.1"/>
    <property type="molecule type" value="Genomic_DNA"/>
</dbReference>
<organism evidence="7 8">
    <name type="scientific">Striga hermonthica</name>
    <name type="common">Purple witchweed</name>
    <name type="synonym">Buchnera hermonthica</name>
    <dbReference type="NCBI Taxonomy" id="68872"/>
    <lineage>
        <taxon>Eukaryota</taxon>
        <taxon>Viridiplantae</taxon>
        <taxon>Streptophyta</taxon>
        <taxon>Embryophyta</taxon>
        <taxon>Tracheophyta</taxon>
        <taxon>Spermatophyta</taxon>
        <taxon>Magnoliopsida</taxon>
        <taxon>eudicotyledons</taxon>
        <taxon>Gunneridae</taxon>
        <taxon>Pentapetalae</taxon>
        <taxon>asterids</taxon>
        <taxon>lamiids</taxon>
        <taxon>Lamiales</taxon>
        <taxon>Orobanchaceae</taxon>
        <taxon>Buchnereae</taxon>
        <taxon>Striga</taxon>
    </lineage>
</organism>
<keyword evidence="3" id="KW-0732">Signal</keyword>
<keyword evidence="7" id="KW-0675">Receptor</keyword>
<evidence type="ECO:0000256" key="4">
    <source>
        <dbReference type="ARBA" id="ARBA00022737"/>
    </source>
</evidence>
<keyword evidence="4" id="KW-0677">Repeat</keyword>
<comment type="caution">
    <text evidence="7">The sequence shown here is derived from an EMBL/GenBank/DDBJ whole genome shotgun (WGS) entry which is preliminary data.</text>
</comment>
<dbReference type="InterPro" id="IPR001611">
    <property type="entry name" value="Leu-rich_rpt"/>
</dbReference>
<dbReference type="Pfam" id="PF00560">
    <property type="entry name" value="LRR_1"/>
    <property type="match status" value="3"/>
</dbReference>
<gene>
    <name evidence="7" type="ORF">SHERM_01150</name>
</gene>
<dbReference type="GO" id="GO:0016301">
    <property type="term" value="F:kinase activity"/>
    <property type="evidence" value="ECO:0007669"/>
    <property type="project" value="UniProtKB-KW"/>
</dbReference>
<comment type="subcellular location">
    <subcellularLocation>
        <location evidence="1">Membrane</location>
    </subcellularLocation>
</comment>
<dbReference type="GO" id="GO:0016020">
    <property type="term" value="C:membrane"/>
    <property type="evidence" value="ECO:0007669"/>
    <property type="project" value="UniProtKB-SubCell"/>
</dbReference>
<sequence>MLNLVGLYVSRIGFLGLWITLLTNSMTWKIETFNLSCNFFYGNLPRSLGNLSYLTYFYLHGKKFTGEIPSEIGNFMQLQYLDVSENELVGHIPAIQCTMENLFYLNWAGYRP</sequence>
<dbReference type="SUPFAM" id="SSF52058">
    <property type="entry name" value="L domain-like"/>
    <property type="match status" value="1"/>
</dbReference>
<reference evidence="7" key="1">
    <citation type="submission" date="2019-12" db="EMBL/GenBank/DDBJ databases">
        <authorList>
            <person name="Scholes J."/>
        </authorList>
    </citation>
    <scope>NUCLEOTIDE SEQUENCE</scope>
</reference>
<protein>
    <submittedName>
        <fullName evidence="7">LRR receptor-like serine/threonine-protein kinase ERL2</fullName>
    </submittedName>
</protein>
<keyword evidence="5" id="KW-0472">Membrane</keyword>
<dbReference type="OrthoDB" id="1748906at2759"/>
<evidence type="ECO:0000256" key="5">
    <source>
        <dbReference type="ARBA" id="ARBA00023136"/>
    </source>
</evidence>
<dbReference type="Proteomes" id="UP001153555">
    <property type="component" value="Unassembled WGS sequence"/>
</dbReference>
<dbReference type="PANTHER" id="PTHR48054">
    <property type="entry name" value="RECEPTOR KINASE-LIKE PROTEIN XA21"/>
    <property type="match status" value="1"/>
</dbReference>